<keyword evidence="5" id="KW-1185">Reference proteome</keyword>
<dbReference type="HOGENOM" id="CLU_1299805_0_0_1"/>
<feature type="compositionally biased region" description="Polar residues" evidence="2">
    <location>
        <begin position="91"/>
        <end position="109"/>
    </location>
</feature>
<dbReference type="SUPFAM" id="SSF57667">
    <property type="entry name" value="beta-beta-alpha zinc fingers"/>
    <property type="match status" value="1"/>
</dbReference>
<evidence type="ECO:0000256" key="1">
    <source>
        <dbReference type="PROSITE-ProRule" id="PRU00042"/>
    </source>
</evidence>
<dbReference type="InterPro" id="IPR013087">
    <property type="entry name" value="Znf_C2H2_type"/>
</dbReference>
<dbReference type="Gene3D" id="3.30.160.60">
    <property type="entry name" value="Classic Zinc Finger"/>
    <property type="match status" value="1"/>
</dbReference>
<evidence type="ECO:0000259" key="3">
    <source>
        <dbReference type="PROSITE" id="PS50157"/>
    </source>
</evidence>
<reference evidence="5" key="1">
    <citation type="journal article" date="2014" name="Proc. Natl. Acad. Sci. U.S.A.">
        <title>Extensive sampling of basidiomycete genomes demonstrates inadequacy of the white-rot/brown-rot paradigm for wood decay fungi.</title>
        <authorList>
            <person name="Riley R."/>
            <person name="Salamov A.A."/>
            <person name="Brown D.W."/>
            <person name="Nagy L.G."/>
            <person name="Floudas D."/>
            <person name="Held B.W."/>
            <person name="Levasseur A."/>
            <person name="Lombard V."/>
            <person name="Morin E."/>
            <person name="Otillar R."/>
            <person name="Lindquist E.A."/>
            <person name="Sun H."/>
            <person name="LaButti K.M."/>
            <person name="Schmutz J."/>
            <person name="Jabbour D."/>
            <person name="Luo H."/>
            <person name="Baker S.E."/>
            <person name="Pisabarro A.G."/>
            <person name="Walton J.D."/>
            <person name="Blanchette R.A."/>
            <person name="Henrissat B."/>
            <person name="Martin F."/>
            <person name="Cullen D."/>
            <person name="Hibbett D.S."/>
            <person name="Grigoriev I.V."/>
        </authorList>
    </citation>
    <scope>NUCLEOTIDE SEQUENCE [LARGE SCALE GENOMIC DNA]</scope>
    <source>
        <strain evidence="5">CBS 339.88</strain>
    </source>
</reference>
<feature type="compositionally biased region" description="Basic and acidic residues" evidence="2">
    <location>
        <begin position="69"/>
        <end position="90"/>
    </location>
</feature>
<dbReference type="Proteomes" id="UP000027222">
    <property type="component" value="Unassembled WGS sequence"/>
</dbReference>
<dbReference type="AlphaFoldDB" id="A0A067SLK0"/>
<dbReference type="GO" id="GO:0008270">
    <property type="term" value="F:zinc ion binding"/>
    <property type="evidence" value="ECO:0007669"/>
    <property type="project" value="UniProtKB-KW"/>
</dbReference>
<evidence type="ECO:0000256" key="2">
    <source>
        <dbReference type="SAM" id="MobiDB-lite"/>
    </source>
</evidence>
<organism evidence="4 5">
    <name type="scientific">Galerina marginata (strain CBS 339.88)</name>
    <dbReference type="NCBI Taxonomy" id="685588"/>
    <lineage>
        <taxon>Eukaryota</taxon>
        <taxon>Fungi</taxon>
        <taxon>Dikarya</taxon>
        <taxon>Basidiomycota</taxon>
        <taxon>Agaricomycotina</taxon>
        <taxon>Agaricomycetes</taxon>
        <taxon>Agaricomycetidae</taxon>
        <taxon>Agaricales</taxon>
        <taxon>Agaricineae</taxon>
        <taxon>Strophariaceae</taxon>
        <taxon>Galerina</taxon>
    </lineage>
</organism>
<evidence type="ECO:0000313" key="4">
    <source>
        <dbReference type="EMBL" id="KDR68574.1"/>
    </source>
</evidence>
<dbReference type="PROSITE" id="PS00028">
    <property type="entry name" value="ZINC_FINGER_C2H2_1"/>
    <property type="match status" value="1"/>
</dbReference>
<dbReference type="InterPro" id="IPR036236">
    <property type="entry name" value="Znf_C2H2_sf"/>
</dbReference>
<keyword evidence="1" id="KW-0863">Zinc-finger</keyword>
<accession>A0A067SLK0</accession>
<dbReference type="EMBL" id="KL142407">
    <property type="protein sequence ID" value="KDR68574.1"/>
    <property type="molecule type" value="Genomic_DNA"/>
</dbReference>
<evidence type="ECO:0000313" key="5">
    <source>
        <dbReference type="Proteomes" id="UP000027222"/>
    </source>
</evidence>
<dbReference type="OrthoDB" id="6365676at2759"/>
<protein>
    <recommendedName>
        <fullName evidence="3">C2H2-type domain-containing protein</fullName>
    </recommendedName>
</protein>
<name>A0A067SLK0_GALM3</name>
<dbReference type="PROSITE" id="PS50157">
    <property type="entry name" value="ZINC_FINGER_C2H2_2"/>
    <property type="match status" value="1"/>
</dbReference>
<feature type="domain" description="C2H2-type" evidence="3">
    <location>
        <begin position="139"/>
        <end position="166"/>
    </location>
</feature>
<dbReference type="SMART" id="SM00355">
    <property type="entry name" value="ZnF_C2H2"/>
    <property type="match status" value="2"/>
</dbReference>
<gene>
    <name evidence="4" type="ORF">GALMADRAFT_256837</name>
</gene>
<proteinExistence type="predicted"/>
<sequence length="212" mass="24155">MPIYEDPVTSTMFFEFDDVISHGFVYDYSHESFTVPKILDTEIVDVPMTWDDSSSDTSSEGTPAPESPCDFKFERQRGYSDSESENETRSTKQSWTSTARNAQDVNNSSIPAGTAIRRVIRTARGVLATQAKQKKPAKFECEFCLSRLTTKFRLDTHRKAHLGINDHHCDFCSYETPRRSDAVRHMRSCLKAKQKLVGDQEAVFINWQPSPL</sequence>
<keyword evidence="1" id="KW-0479">Metal-binding</keyword>
<keyword evidence="1" id="KW-0862">Zinc</keyword>
<feature type="region of interest" description="Disordered" evidence="2">
    <location>
        <begin position="50"/>
        <end position="109"/>
    </location>
</feature>